<dbReference type="PROSITE" id="PS00463">
    <property type="entry name" value="ZN2_CY6_FUNGAL_1"/>
    <property type="match status" value="1"/>
</dbReference>
<dbReference type="InterPro" id="IPR050797">
    <property type="entry name" value="Carb_Metab_Trans_Reg"/>
</dbReference>
<proteinExistence type="predicted"/>
<dbReference type="InterPro" id="IPR001138">
    <property type="entry name" value="Zn2Cys6_DnaBD"/>
</dbReference>
<accession>A0ABR2URF9</accession>
<evidence type="ECO:0000313" key="5">
    <source>
        <dbReference type="Proteomes" id="UP001408356"/>
    </source>
</evidence>
<dbReference type="PANTHER" id="PTHR31668:SF4">
    <property type="entry name" value="TRANSCRIPTIONAL ACTIVATOR PROTEIN DAL81"/>
    <property type="match status" value="1"/>
</dbReference>
<dbReference type="PANTHER" id="PTHR31668">
    <property type="entry name" value="GLUCOSE TRANSPORT TRANSCRIPTION REGULATOR RGT1-RELATED-RELATED"/>
    <property type="match status" value="1"/>
</dbReference>
<dbReference type="Gene3D" id="4.10.240.10">
    <property type="entry name" value="Zn(2)-C6 fungal-type DNA-binding domain"/>
    <property type="match status" value="1"/>
</dbReference>
<evidence type="ECO:0000256" key="2">
    <source>
        <dbReference type="SAM" id="MobiDB-lite"/>
    </source>
</evidence>
<dbReference type="SUPFAM" id="SSF57701">
    <property type="entry name" value="Zn2/Cys6 DNA-binding domain"/>
    <property type="match status" value="1"/>
</dbReference>
<organism evidence="4 5">
    <name type="scientific">Seiridium unicorne</name>
    <dbReference type="NCBI Taxonomy" id="138068"/>
    <lineage>
        <taxon>Eukaryota</taxon>
        <taxon>Fungi</taxon>
        <taxon>Dikarya</taxon>
        <taxon>Ascomycota</taxon>
        <taxon>Pezizomycotina</taxon>
        <taxon>Sordariomycetes</taxon>
        <taxon>Xylariomycetidae</taxon>
        <taxon>Amphisphaeriales</taxon>
        <taxon>Sporocadaceae</taxon>
        <taxon>Seiridium</taxon>
    </lineage>
</organism>
<dbReference type="SMART" id="SM00066">
    <property type="entry name" value="GAL4"/>
    <property type="match status" value="1"/>
</dbReference>
<keyword evidence="1" id="KW-0539">Nucleus</keyword>
<feature type="region of interest" description="Disordered" evidence="2">
    <location>
        <begin position="779"/>
        <end position="805"/>
    </location>
</feature>
<feature type="compositionally biased region" description="Basic and acidic residues" evidence="2">
    <location>
        <begin position="57"/>
        <end position="72"/>
    </location>
</feature>
<dbReference type="Pfam" id="PF00172">
    <property type="entry name" value="Zn_clus"/>
    <property type="match status" value="1"/>
</dbReference>
<reference evidence="4 5" key="1">
    <citation type="journal article" date="2024" name="J. Plant Pathol.">
        <title>Sequence and assembly of the genome of Seiridium unicorne, isolate CBS 538.82, causal agent of cypress canker disease.</title>
        <authorList>
            <person name="Scali E."/>
            <person name="Rocca G.D."/>
            <person name="Danti R."/>
            <person name="Garbelotto M."/>
            <person name="Barberini S."/>
            <person name="Baroncelli R."/>
            <person name="Emiliani G."/>
        </authorList>
    </citation>
    <scope>NUCLEOTIDE SEQUENCE [LARGE SCALE GENOMIC DNA]</scope>
    <source>
        <strain evidence="4 5">BM-138-508</strain>
    </source>
</reference>
<feature type="compositionally biased region" description="Low complexity" evidence="2">
    <location>
        <begin position="789"/>
        <end position="805"/>
    </location>
</feature>
<feature type="region of interest" description="Disordered" evidence="2">
    <location>
        <begin position="237"/>
        <end position="306"/>
    </location>
</feature>
<dbReference type="PROSITE" id="PS50048">
    <property type="entry name" value="ZN2_CY6_FUNGAL_2"/>
    <property type="match status" value="1"/>
</dbReference>
<feature type="compositionally biased region" description="Polar residues" evidence="2">
    <location>
        <begin position="239"/>
        <end position="249"/>
    </location>
</feature>
<feature type="compositionally biased region" description="Low complexity" evidence="2">
    <location>
        <begin position="42"/>
        <end position="56"/>
    </location>
</feature>
<evidence type="ECO:0000259" key="3">
    <source>
        <dbReference type="PROSITE" id="PS50048"/>
    </source>
</evidence>
<feature type="region of interest" description="Disordered" evidence="2">
    <location>
        <begin position="665"/>
        <end position="701"/>
    </location>
</feature>
<name>A0ABR2URF9_9PEZI</name>
<feature type="region of interest" description="Disordered" evidence="2">
    <location>
        <begin position="406"/>
        <end position="443"/>
    </location>
</feature>
<dbReference type="InterPro" id="IPR036864">
    <property type="entry name" value="Zn2-C6_fun-type_DNA-bd_sf"/>
</dbReference>
<sequence length="1048" mass="115635">MYGIDNAGSVDQIVASGSADASPCKYAYACAADGPAISPGGQQESLSRSRQQSNRQRPAEKPGVRARHDPQKRYGVSDPAVWEAMRRTIAQQHRLLSIVPYDTPPGKAGLGRRPSVPSRTSSRRKALKHFTKELEKYAKVANAAGKLPVITPTESDEKTSLHTVKPLVPYMHEFENAGLAVTSEQQRQWARPSIIRPHVAEYVSRVPPNPAKLVRMSNADGEPRFRLERDLAQALLPRPSSSMKENNYTSQHHHEPQFHSHHRSPPRRVHHVHGAPVTMKSADPESPSWQPRNSKPPRKLPTPAPELPYTWKYAVSNVSSLERALDVAQHRVEEMESQSIPPNKQVVEPEIATHRIKQPNHLRPPHHKHHPLLAKDSCLERESLIYPKAPAEPTLTKEYVNTGTALGRDVPQSQHPALVTSDERGVKSTQSIANIEDHSPKPHVPVTTNDNAETSSPQCADQTIPLLPPVPKPLPQPMKENVRKTNRNDILETKEQSRPTKYVAETPAAAKGTQSDLQRTLNDLDVFFDTDDAMIDDRDVLQGLQVAVKAAADDIYDALIHDKTGLRIRRFLADLKSIDIMNAELAASQPTRQRHTERKRVNKWAKLMQLGTFTRDAAPIMSPPEQSGGAAPKHRACDECRTRKLACTKEPDGCSRCKREGITCHYSPQKPMGRPRKRPRDETSETTPATESANKTPMVEIPPDTQDPGLAFLSFLTGGDLDLDHALPKVALDPPQDKSDWSFGFTGNDFGQLNFDAATDHAPSFSASNIDPALFAAATSESTPPEGPAPLLSSGQSSSPSSNGSPPCLGPTNCACIASLYLSIDSMQKLPNDITDAVRQARLAAKTAYQVVNCPTCSIPLDLEPAHADAHLNPQSIHNFQLLMLLSTLIPSIVHAYERILYLVDQETAKAQAERREIAFTLQSYGGMWGGLGGDSCGTRRTLEHRMMEPIMWRLTVRALLRVDVYGINACEMDDSPSADPFHLGLRDIVIQMENRSKARHAIMDPLLLSGKWSDPQSALKMHKTGETPTCQKIIQIAKTSIDNLVIA</sequence>
<protein>
    <recommendedName>
        <fullName evidence="3">Zn(2)-C6 fungal-type domain-containing protein</fullName>
    </recommendedName>
</protein>
<gene>
    <name evidence="4" type="ORF">SUNI508_09076</name>
</gene>
<feature type="compositionally biased region" description="Basic residues" evidence="2">
    <location>
        <begin position="259"/>
        <end position="273"/>
    </location>
</feature>
<dbReference type="CDD" id="cd00067">
    <property type="entry name" value="GAL4"/>
    <property type="match status" value="1"/>
</dbReference>
<feature type="region of interest" description="Disordered" evidence="2">
    <location>
        <begin position="37"/>
        <end position="74"/>
    </location>
</feature>
<feature type="region of interest" description="Disordered" evidence="2">
    <location>
        <begin position="101"/>
        <end position="124"/>
    </location>
</feature>
<comment type="caution">
    <text evidence="4">The sequence shown here is derived from an EMBL/GenBank/DDBJ whole genome shotgun (WGS) entry which is preliminary data.</text>
</comment>
<feature type="domain" description="Zn(2)-C6 fungal-type" evidence="3">
    <location>
        <begin position="636"/>
        <end position="666"/>
    </location>
</feature>
<keyword evidence="5" id="KW-1185">Reference proteome</keyword>
<evidence type="ECO:0000313" key="4">
    <source>
        <dbReference type="EMBL" id="KAK9417058.1"/>
    </source>
</evidence>
<dbReference type="Proteomes" id="UP001408356">
    <property type="component" value="Unassembled WGS sequence"/>
</dbReference>
<evidence type="ECO:0000256" key="1">
    <source>
        <dbReference type="ARBA" id="ARBA00023242"/>
    </source>
</evidence>
<dbReference type="EMBL" id="JARVKF010000401">
    <property type="protein sequence ID" value="KAK9417058.1"/>
    <property type="molecule type" value="Genomic_DNA"/>
</dbReference>